<dbReference type="EMBL" id="QXFT01003236">
    <property type="protein sequence ID" value="KAE9287838.1"/>
    <property type="molecule type" value="Genomic_DNA"/>
</dbReference>
<comment type="caution">
    <text evidence="1">The sequence shown here is derived from an EMBL/GenBank/DDBJ whole genome shotgun (WGS) entry which is preliminary data.</text>
</comment>
<evidence type="ECO:0000313" key="2">
    <source>
        <dbReference type="Proteomes" id="UP000434957"/>
    </source>
</evidence>
<proteinExistence type="predicted"/>
<keyword evidence="2" id="KW-1185">Reference proteome</keyword>
<organism evidence="1 2">
    <name type="scientific">Phytophthora rubi</name>
    <dbReference type="NCBI Taxonomy" id="129364"/>
    <lineage>
        <taxon>Eukaryota</taxon>
        <taxon>Sar</taxon>
        <taxon>Stramenopiles</taxon>
        <taxon>Oomycota</taxon>
        <taxon>Peronosporomycetes</taxon>
        <taxon>Peronosporales</taxon>
        <taxon>Peronosporaceae</taxon>
        <taxon>Phytophthora</taxon>
    </lineage>
</organism>
<dbReference type="Proteomes" id="UP000434957">
    <property type="component" value="Unassembled WGS sequence"/>
</dbReference>
<dbReference type="AlphaFoldDB" id="A0A6A4CA15"/>
<evidence type="ECO:0000313" key="1">
    <source>
        <dbReference type="EMBL" id="KAE9287838.1"/>
    </source>
</evidence>
<gene>
    <name evidence="1" type="ORF">PR003_g25955</name>
</gene>
<protein>
    <submittedName>
        <fullName evidence="1">Uncharacterized protein</fullName>
    </submittedName>
</protein>
<sequence length="42" mass="4955">MTEFPRKDLQWWKTLVFQSEFDAEHGRSKIVAISSVAPLFEE</sequence>
<name>A0A6A4CA15_9STRA</name>
<accession>A0A6A4CA15</accession>
<reference evidence="1 2" key="1">
    <citation type="submission" date="2018-08" db="EMBL/GenBank/DDBJ databases">
        <title>Genomic investigation of the strawberry pathogen Phytophthora fragariae indicates pathogenicity is determined by transcriptional variation in three key races.</title>
        <authorList>
            <person name="Adams T.M."/>
            <person name="Armitage A.D."/>
            <person name="Sobczyk M.K."/>
            <person name="Bates H.J."/>
            <person name="Dunwell J.M."/>
            <person name="Nellist C.F."/>
            <person name="Harrison R.J."/>
        </authorList>
    </citation>
    <scope>NUCLEOTIDE SEQUENCE [LARGE SCALE GENOMIC DNA]</scope>
    <source>
        <strain evidence="1 2">SCRP333</strain>
    </source>
</reference>